<keyword evidence="2" id="KW-1185">Reference proteome</keyword>
<gene>
    <name evidence="1" type="ORF">AVEN_193206_1</name>
</gene>
<reference evidence="1 2" key="1">
    <citation type="journal article" date="2019" name="Sci. Rep.">
        <title>Orb-weaving spider Araneus ventricosus genome elucidates the spidroin gene catalogue.</title>
        <authorList>
            <person name="Kono N."/>
            <person name="Nakamura H."/>
            <person name="Ohtoshi R."/>
            <person name="Moran D.A.P."/>
            <person name="Shinohara A."/>
            <person name="Yoshida Y."/>
            <person name="Fujiwara M."/>
            <person name="Mori M."/>
            <person name="Tomita M."/>
            <person name="Arakawa K."/>
        </authorList>
    </citation>
    <scope>NUCLEOTIDE SEQUENCE [LARGE SCALE GENOMIC DNA]</scope>
</reference>
<dbReference type="AlphaFoldDB" id="A0A4Y2B111"/>
<name>A0A4Y2B111_ARAVE</name>
<comment type="caution">
    <text evidence="1">The sequence shown here is derived from an EMBL/GenBank/DDBJ whole genome shotgun (WGS) entry which is preliminary data.</text>
</comment>
<protein>
    <submittedName>
        <fullName evidence="1">Uncharacterized protein</fullName>
    </submittedName>
</protein>
<proteinExistence type="predicted"/>
<dbReference type="Proteomes" id="UP000499080">
    <property type="component" value="Unassembled WGS sequence"/>
</dbReference>
<organism evidence="1 2">
    <name type="scientific">Araneus ventricosus</name>
    <name type="common">Orbweaver spider</name>
    <name type="synonym">Epeira ventricosa</name>
    <dbReference type="NCBI Taxonomy" id="182803"/>
    <lineage>
        <taxon>Eukaryota</taxon>
        <taxon>Metazoa</taxon>
        <taxon>Ecdysozoa</taxon>
        <taxon>Arthropoda</taxon>
        <taxon>Chelicerata</taxon>
        <taxon>Arachnida</taxon>
        <taxon>Araneae</taxon>
        <taxon>Araneomorphae</taxon>
        <taxon>Entelegynae</taxon>
        <taxon>Araneoidea</taxon>
        <taxon>Araneidae</taxon>
        <taxon>Araneus</taxon>
    </lineage>
</organism>
<evidence type="ECO:0000313" key="2">
    <source>
        <dbReference type="Proteomes" id="UP000499080"/>
    </source>
</evidence>
<sequence>MSSIYKREVTEEISSNLEVRDPWKCVTCKDFRDENHLETADVIDGKNTIWDHRLLMIEFESDSTSPPQQRSTLTSGVSIRGSTAISDHVKLPMTLDI</sequence>
<dbReference type="EMBL" id="BGPR01000044">
    <property type="protein sequence ID" value="GBL85763.1"/>
    <property type="molecule type" value="Genomic_DNA"/>
</dbReference>
<accession>A0A4Y2B111</accession>
<evidence type="ECO:0000313" key="1">
    <source>
        <dbReference type="EMBL" id="GBL85763.1"/>
    </source>
</evidence>